<dbReference type="InterPro" id="IPR012337">
    <property type="entry name" value="RNaseH-like_sf"/>
</dbReference>
<dbReference type="InterPro" id="IPR013103">
    <property type="entry name" value="RVT_2"/>
</dbReference>
<dbReference type="SUPFAM" id="SSF56219">
    <property type="entry name" value="DNase I-like"/>
    <property type="match status" value="1"/>
</dbReference>
<feature type="compositionally biased region" description="Basic and acidic residues" evidence="2">
    <location>
        <begin position="473"/>
        <end position="502"/>
    </location>
</feature>
<dbReference type="InterPro" id="IPR000477">
    <property type="entry name" value="RT_dom"/>
</dbReference>
<dbReference type="Gene3D" id="3.30.420.10">
    <property type="entry name" value="Ribonuclease H-like superfamily/Ribonuclease H"/>
    <property type="match status" value="1"/>
</dbReference>
<proteinExistence type="inferred from homology"/>
<dbReference type="PANTHER" id="PTHR12925:SF0">
    <property type="entry name" value="PROTEIN HIKESHI"/>
    <property type="match status" value="1"/>
</dbReference>
<dbReference type="PROSITE" id="PS50994">
    <property type="entry name" value="INTEGRASE"/>
    <property type="match status" value="1"/>
</dbReference>
<dbReference type="Proteomes" id="UP001159363">
    <property type="component" value="Chromosome 3"/>
</dbReference>
<dbReference type="InterPro" id="IPR048364">
    <property type="entry name" value="Hikeshi-like_C"/>
</dbReference>
<dbReference type="InterPro" id="IPR005135">
    <property type="entry name" value="Endo/exonuclease/phosphatase"/>
</dbReference>
<dbReference type="CDD" id="cd01650">
    <property type="entry name" value="RT_nLTR_like"/>
    <property type="match status" value="1"/>
</dbReference>
<dbReference type="PANTHER" id="PTHR12925">
    <property type="entry name" value="HIKESHI FAMILY MEMBER"/>
    <property type="match status" value="1"/>
</dbReference>
<organism evidence="5 6">
    <name type="scientific">Dryococelus australis</name>
    <dbReference type="NCBI Taxonomy" id="614101"/>
    <lineage>
        <taxon>Eukaryota</taxon>
        <taxon>Metazoa</taxon>
        <taxon>Ecdysozoa</taxon>
        <taxon>Arthropoda</taxon>
        <taxon>Hexapoda</taxon>
        <taxon>Insecta</taxon>
        <taxon>Pterygota</taxon>
        <taxon>Neoptera</taxon>
        <taxon>Polyneoptera</taxon>
        <taxon>Phasmatodea</taxon>
        <taxon>Verophasmatodea</taxon>
        <taxon>Anareolatae</taxon>
        <taxon>Phasmatidae</taxon>
        <taxon>Eurycanthinae</taxon>
        <taxon>Dryococelus</taxon>
    </lineage>
</organism>
<dbReference type="InterPro" id="IPR008493">
    <property type="entry name" value="Hikeshi-like_N"/>
</dbReference>
<dbReference type="SUPFAM" id="SSF56672">
    <property type="entry name" value="DNA/RNA polymerases"/>
    <property type="match status" value="1"/>
</dbReference>
<comment type="similarity">
    <text evidence="1">Belongs to the OPI10 family.</text>
</comment>
<dbReference type="Pfam" id="PF07727">
    <property type="entry name" value="RVT_2"/>
    <property type="match status" value="1"/>
</dbReference>
<dbReference type="Pfam" id="PF00078">
    <property type="entry name" value="RVT_1"/>
    <property type="match status" value="1"/>
</dbReference>
<comment type="caution">
    <text evidence="5">The sequence shown here is derived from an EMBL/GenBank/DDBJ whole genome shotgun (WGS) entry which is preliminary data.</text>
</comment>
<dbReference type="SUPFAM" id="SSF53098">
    <property type="entry name" value="Ribonuclease H-like"/>
    <property type="match status" value="1"/>
</dbReference>
<gene>
    <name evidence="5" type="ORF">PR048_009447</name>
</gene>
<feature type="domain" description="Reverse transcriptase" evidence="3">
    <location>
        <begin position="928"/>
        <end position="1133"/>
    </location>
</feature>
<evidence type="ECO:0008006" key="7">
    <source>
        <dbReference type="Google" id="ProtNLM"/>
    </source>
</evidence>
<name>A0ABQ9I0B2_9NEOP</name>
<protein>
    <recommendedName>
        <fullName evidence="7">Integrase catalytic domain-containing protein</fullName>
    </recommendedName>
</protein>
<evidence type="ECO:0000259" key="3">
    <source>
        <dbReference type="PROSITE" id="PS50878"/>
    </source>
</evidence>
<dbReference type="InterPro" id="IPR001584">
    <property type="entry name" value="Integrase_cat-core"/>
</dbReference>
<dbReference type="PROSITE" id="PS50878">
    <property type="entry name" value="RT_POL"/>
    <property type="match status" value="1"/>
</dbReference>
<evidence type="ECO:0000313" key="6">
    <source>
        <dbReference type="Proteomes" id="UP001159363"/>
    </source>
</evidence>
<accession>A0ABQ9I0B2</accession>
<dbReference type="Pfam" id="PF21057">
    <property type="entry name" value="Hikeshi-like_C"/>
    <property type="match status" value="1"/>
</dbReference>
<feature type="domain" description="Integrase catalytic" evidence="4">
    <location>
        <begin position="1"/>
        <end position="71"/>
    </location>
</feature>
<feature type="region of interest" description="Disordered" evidence="2">
    <location>
        <begin position="473"/>
        <end position="506"/>
    </location>
</feature>
<evidence type="ECO:0000256" key="1">
    <source>
        <dbReference type="ARBA" id="ARBA00006623"/>
    </source>
</evidence>
<reference evidence="5 6" key="1">
    <citation type="submission" date="2023-02" db="EMBL/GenBank/DDBJ databases">
        <title>LHISI_Scaffold_Assembly.</title>
        <authorList>
            <person name="Stuart O.P."/>
            <person name="Cleave R."/>
            <person name="Magrath M.J.L."/>
            <person name="Mikheyev A.S."/>
        </authorList>
    </citation>
    <scope>NUCLEOTIDE SEQUENCE [LARGE SCALE GENOMIC DNA]</scope>
    <source>
        <strain evidence="5">Daus_M_001</strain>
        <tissue evidence="5">Leg muscle</tissue>
    </source>
</reference>
<dbReference type="Gene3D" id="3.60.10.10">
    <property type="entry name" value="Endonuclease/exonuclease/phosphatase"/>
    <property type="match status" value="1"/>
</dbReference>
<evidence type="ECO:0000256" key="2">
    <source>
        <dbReference type="SAM" id="MobiDB-lite"/>
    </source>
</evidence>
<dbReference type="Pfam" id="PF14529">
    <property type="entry name" value="Exo_endo_phos_2"/>
    <property type="match status" value="1"/>
</dbReference>
<sequence length="1133" mass="128105">MIEAFAKFKEYKAEVVLLHGLKLKSIQTDGGGEYSEKKFGSFLHENAIAHKKMVAYSPQENGVDRPPDRTVLGSKWAMKLKKNPDDTISRFKARLVAQRFAKVQGIDFCETYAPVIKRKTIKFMTALTELNCDLSEQVCMVQPKHFDVDDKSVCKLLKSLYGLKQSGREWHGTFKHSVKGFGTEKTCERPILCKCKRQEVGEWLRGDIGKCTCDLENLTTKGERSLSGRLVQTDFQQVSETQFLTTILDADSINHIVVFLTGTQPFPPELGGLVYFSWPDSSAPPMWQLLGHISNDKPSAIFKVSNLKKTTEMGNAQSSQFIFGQQKISHNAQIGLSVEPLMNAQQQSALVASQQTNSFLEFAQKMLENFFNYAASFSMNHAQMAHNPSETYIPLSTLQSWYTSFERRLQQNPNFWRSVLGSNPALGKQKIFIVWEKFPGARAVVSGVLVRKGVSYRKAVAASEVYERVGRLGKCREGPDSPDRTGKEDSRSKEMEGERNGEDSIDEAAGVEIGGKQCRMVKQSTSIKIMVVNCRSVYNKLEGFWGKVEGYGADVVVAVETWLTEEVLDIECRQDKFTIFRRDRDGERRRNNGVCEERAKRGGRMAYRPPGQGWQAIEMIKERVNRLKDRQWVVVAGDLNMPGVKWVKGAEGMGSMMQRMAAQLFNRGLVQVVETPTRWNEEGVGSVLDVVLVRPRNAVVGAIVLDGISDHHIPVVEIGIGRMREVQMAERGLMEVMLEKFVPMKRLRTGGGPPYYGQEILKMKCRKLHAKWRNEVMIRSKEMMKQMGRELERKIKHAKNLFLGNMVEEGKGKEWGKLFGYVRRLRGGEEGIPLLTGRDGRHVTNDQEKSEMLQRQYLSVFEAKEGWNRGTNRVRGVFSEFKMREWVIEKVIRGLESSKAGGPDGVGNAALKFGGKELAKYLEVLFKNSLGEGKLPQDWKDAMMVPIHKQGEDRGRPGSYRPVSLTSSTGKVMERLVVQYVVRVMNNRYWLENSQRGFRRGYSCETQLARLSEDLVQVVDEGKQVDACFIDFEKTFDKVPHGILMRNVEVLIPDRRVVEWIGYFLRGRRQRVKVGEAISQEEEVTSGVPQGSVLGPLLFTIMVNDMGLGIRGKIRLFADDYVVYAEVGEGGGN</sequence>
<dbReference type="InterPro" id="IPR036691">
    <property type="entry name" value="Endo/exonu/phosph_ase_sf"/>
</dbReference>
<evidence type="ECO:0000313" key="5">
    <source>
        <dbReference type="EMBL" id="KAJ8889942.1"/>
    </source>
</evidence>
<dbReference type="Pfam" id="PF05603">
    <property type="entry name" value="Hikeshi-like_N"/>
    <property type="match status" value="1"/>
</dbReference>
<keyword evidence="6" id="KW-1185">Reference proteome</keyword>
<dbReference type="InterPro" id="IPR036397">
    <property type="entry name" value="RNaseH_sf"/>
</dbReference>
<dbReference type="InterPro" id="IPR043502">
    <property type="entry name" value="DNA/RNA_pol_sf"/>
</dbReference>
<evidence type="ECO:0000259" key="4">
    <source>
        <dbReference type="PROSITE" id="PS50994"/>
    </source>
</evidence>
<dbReference type="InterPro" id="IPR031318">
    <property type="entry name" value="OPI10"/>
</dbReference>
<dbReference type="EMBL" id="JARBHB010000003">
    <property type="protein sequence ID" value="KAJ8889942.1"/>
    <property type="molecule type" value="Genomic_DNA"/>
</dbReference>